<dbReference type="InterPro" id="IPR003961">
    <property type="entry name" value="FN3_dom"/>
</dbReference>
<dbReference type="InterPro" id="IPR013783">
    <property type="entry name" value="Ig-like_fold"/>
</dbReference>
<evidence type="ECO:0000256" key="13">
    <source>
        <dbReference type="SAM" id="MobiDB-lite"/>
    </source>
</evidence>
<dbReference type="Gene3D" id="2.60.40.10">
    <property type="entry name" value="Immunoglobulins"/>
    <property type="match status" value="1"/>
</dbReference>
<dbReference type="RefSeq" id="XP_030194978.1">
    <property type="nucleotide sequence ID" value="XM_030339118.1"/>
</dbReference>
<dbReference type="InterPro" id="IPR036116">
    <property type="entry name" value="FN3_sf"/>
</dbReference>
<feature type="domain" description="VWFA" evidence="15">
    <location>
        <begin position="1463"/>
        <end position="1639"/>
    </location>
</feature>
<keyword evidence="6" id="KW-0130">Cell adhesion</keyword>
<evidence type="ECO:0000256" key="11">
    <source>
        <dbReference type="ARBA" id="ARBA00043858"/>
    </source>
</evidence>
<dbReference type="PROSITE" id="PS50279">
    <property type="entry name" value="BPTI_KUNITZ_2"/>
    <property type="match status" value="2"/>
</dbReference>
<comment type="similarity">
    <text evidence="12">Belongs to the type VI collagen family.</text>
</comment>
<protein>
    <submittedName>
        <fullName evidence="18">Collagen type VI alpha 3 chain</fullName>
    </submittedName>
</protein>
<feature type="compositionally biased region" description="Gly residues" evidence="13">
    <location>
        <begin position="2150"/>
        <end position="2159"/>
    </location>
</feature>
<feature type="compositionally biased region" description="Low complexity" evidence="13">
    <location>
        <begin position="2230"/>
        <end position="2240"/>
    </location>
</feature>
<dbReference type="Proteomes" id="UP000694546">
    <property type="component" value="Chromosome 17"/>
</dbReference>
<feature type="compositionally biased region" description="Gly residues" evidence="13">
    <location>
        <begin position="2345"/>
        <end position="2363"/>
    </location>
</feature>
<keyword evidence="7" id="KW-0176">Collagen</keyword>
<comment type="subcellular location">
    <subcellularLocation>
        <location evidence="1">Secreted</location>
        <location evidence="1">Extracellular space</location>
        <location evidence="1">Extracellular matrix</location>
    </subcellularLocation>
</comment>
<feature type="region of interest" description="Disordered" evidence="13">
    <location>
        <begin position="2066"/>
        <end position="2396"/>
    </location>
</feature>
<dbReference type="FunFam" id="3.40.50.410:FF:000004">
    <property type="entry name" value="collagen alpha-6(VI) chain"/>
    <property type="match status" value="1"/>
</dbReference>
<keyword evidence="3" id="KW-0272">Extracellular matrix</keyword>
<gene>
    <name evidence="18" type="primary">COL6A3</name>
</gene>
<evidence type="ECO:0000259" key="15">
    <source>
        <dbReference type="PROSITE" id="PS50234"/>
    </source>
</evidence>
<dbReference type="GO" id="GO:0004867">
    <property type="term" value="F:serine-type endopeptidase inhibitor activity"/>
    <property type="evidence" value="ECO:0007669"/>
    <property type="project" value="InterPro"/>
</dbReference>
<dbReference type="InterPro" id="IPR002035">
    <property type="entry name" value="VWF_A"/>
</dbReference>
<dbReference type="GeneTree" id="ENSGT00940000156462"/>
<keyword evidence="9" id="KW-0325">Glycoprotein</keyword>
<dbReference type="SMART" id="SM00131">
    <property type="entry name" value="KU"/>
    <property type="match status" value="2"/>
</dbReference>
<dbReference type="InterPro" id="IPR050525">
    <property type="entry name" value="ECM_Assembly_Org"/>
</dbReference>
<evidence type="ECO:0000256" key="6">
    <source>
        <dbReference type="ARBA" id="ARBA00022889"/>
    </source>
</evidence>
<evidence type="ECO:0000256" key="7">
    <source>
        <dbReference type="ARBA" id="ARBA00023119"/>
    </source>
</evidence>
<name>A0A8C5FGR0_GADMO</name>
<evidence type="ECO:0000256" key="3">
    <source>
        <dbReference type="ARBA" id="ARBA00022530"/>
    </source>
</evidence>
<dbReference type="PANTHER" id="PTHR24020">
    <property type="entry name" value="COLLAGEN ALPHA"/>
    <property type="match status" value="1"/>
</dbReference>
<keyword evidence="2" id="KW-0964">Secreted</keyword>
<keyword evidence="8" id="KW-1015">Disulfide bond</keyword>
<dbReference type="PRINTS" id="PR00453">
    <property type="entry name" value="VWFADOMAIN"/>
</dbReference>
<dbReference type="GO" id="GO:0005589">
    <property type="term" value="C:collagen type VI trimer"/>
    <property type="evidence" value="ECO:0007669"/>
    <property type="project" value="UniProtKB-ARBA"/>
</dbReference>
<reference evidence="18" key="1">
    <citation type="submission" date="2025-08" db="UniProtKB">
        <authorList>
            <consortium name="Ensembl"/>
        </authorList>
    </citation>
    <scope>IDENTIFICATION</scope>
</reference>
<evidence type="ECO:0000256" key="4">
    <source>
        <dbReference type="ARBA" id="ARBA00022729"/>
    </source>
</evidence>
<dbReference type="FunFam" id="4.10.410.10:FF:000020">
    <property type="entry name" value="Collagen, type VI, alpha 3"/>
    <property type="match status" value="1"/>
</dbReference>
<dbReference type="GeneID" id="115529964"/>
<feature type="domain" description="VWFA" evidence="15">
    <location>
        <begin position="1259"/>
        <end position="1435"/>
    </location>
</feature>
<dbReference type="FunFam" id="3.40.50.410:FF:000003">
    <property type="entry name" value="Collagen type VI alpha 3 chain"/>
    <property type="match status" value="8"/>
</dbReference>
<keyword evidence="5" id="KW-0677">Repeat</keyword>
<feature type="compositionally biased region" description="Low complexity" evidence="13">
    <location>
        <begin position="2257"/>
        <end position="2273"/>
    </location>
</feature>
<evidence type="ECO:0000259" key="16">
    <source>
        <dbReference type="PROSITE" id="PS50279"/>
    </source>
</evidence>
<dbReference type="PROSITE" id="PS50853">
    <property type="entry name" value="FN3"/>
    <property type="match status" value="1"/>
</dbReference>
<feature type="domain" description="VWFA" evidence="15">
    <location>
        <begin position="246"/>
        <end position="419"/>
    </location>
</feature>
<feature type="chain" id="PRO_5034877140" evidence="14">
    <location>
        <begin position="27"/>
        <end position="3221"/>
    </location>
</feature>
<feature type="compositionally biased region" description="Basic and acidic residues" evidence="13">
    <location>
        <begin position="2187"/>
        <end position="2198"/>
    </location>
</feature>
<dbReference type="SUPFAM" id="SSF49265">
    <property type="entry name" value="Fibronectin type III"/>
    <property type="match status" value="1"/>
</dbReference>
<dbReference type="SUPFAM" id="SSF57362">
    <property type="entry name" value="BPTI-like"/>
    <property type="match status" value="2"/>
</dbReference>
<evidence type="ECO:0000313" key="18">
    <source>
        <dbReference type="Ensembl" id="ENSGMOP00000035600.1"/>
    </source>
</evidence>
<evidence type="ECO:0000256" key="12">
    <source>
        <dbReference type="ARBA" id="ARBA00044000"/>
    </source>
</evidence>
<comment type="function">
    <text evidence="11">Collagen VI acts as a cell-binding protein.</text>
</comment>
<accession>A0A8C5FGR0</accession>
<feature type="compositionally biased region" description="Gly residues" evidence="13">
    <location>
        <begin position="2075"/>
        <end position="2099"/>
    </location>
</feature>
<dbReference type="Gene3D" id="3.40.50.410">
    <property type="entry name" value="von Willebrand factor, type A domain"/>
    <property type="match status" value="11"/>
</dbReference>
<feature type="domain" description="VWFA" evidence="15">
    <location>
        <begin position="1052"/>
        <end position="1228"/>
    </location>
</feature>
<feature type="domain" description="VWFA" evidence="15">
    <location>
        <begin position="2645"/>
        <end position="2844"/>
    </location>
</feature>
<feature type="domain" description="BPTI/Kunitz inhibitor" evidence="16">
    <location>
        <begin position="3156"/>
        <end position="3206"/>
    </location>
</feature>
<evidence type="ECO:0000256" key="2">
    <source>
        <dbReference type="ARBA" id="ARBA00022525"/>
    </source>
</evidence>
<feature type="compositionally biased region" description="Low complexity" evidence="13">
    <location>
        <begin position="2305"/>
        <end position="2315"/>
    </location>
</feature>
<evidence type="ECO:0000256" key="8">
    <source>
        <dbReference type="ARBA" id="ARBA00023157"/>
    </source>
</evidence>
<feature type="domain" description="VWFA" evidence="15">
    <location>
        <begin position="1665"/>
        <end position="1841"/>
    </location>
</feature>
<dbReference type="InterPro" id="IPR036465">
    <property type="entry name" value="vWFA_dom_sf"/>
</dbReference>
<evidence type="ECO:0000256" key="9">
    <source>
        <dbReference type="ARBA" id="ARBA00023180"/>
    </source>
</evidence>
<feature type="compositionally biased region" description="Gly residues" evidence="13">
    <location>
        <begin position="2241"/>
        <end position="2256"/>
    </location>
</feature>
<evidence type="ECO:0000256" key="1">
    <source>
        <dbReference type="ARBA" id="ARBA00004498"/>
    </source>
</evidence>
<evidence type="ECO:0000313" key="19">
    <source>
        <dbReference type="Proteomes" id="UP000694546"/>
    </source>
</evidence>
<feature type="region of interest" description="Disordered" evidence="13">
    <location>
        <begin position="2878"/>
        <end position="2905"/>
    </location>
</feature>
<feature type="domain" description="VWFA" evidence="15">
    <location>
        <begin position="37"/>
        <end position="212"/>
    </location>
</feature>
<feature type="compositionally biased region" description="Basic and acidic residues" evidence="13">
    <location>
        <begin position="2284"/>
        <end position="2300"/>
    </location>
</feature>
<keyword evidence="19" id="KW-1185">Reference proteome</keyword>
<feature type="compositionally biased region" description="Gly residues" evidence="13">
    <location>
        <begin position="2378"/>
        <end position="2387"/>
    </location>
</feature>
<dbReference type="CDD" id="cd00063">
    <property type="entry name" value="FN3"/>
    <property type="match status" value="1"/>
</dbReference>
<dbReference type="PANTHER" id="PTHR24020:SF86">
    <property type="entry name" value="COLLAGEN, TYPE VI, ALPHA 4"/>
    <property type="match status" value="1"/>
</dbReference>
<evidence type="ECO:0000256" key="5">
    <source>
        <dbReference type="ARBA" id="ARBA00022737"/>
    </source>
</evidence>
<dbReference type="Pfam" id="PF00092">
    <property type="entry name" value="VWA"/>
    <property type="match status" value="11"/>
</dbReference>
<dbReference type="SUPFAM" id="SSF53300">
    <property type="entry name" value="vWA-like"/>
    <property type="match status" value="12"/>
</dbReference>
<dbReference type="PRINTS" id="PR00759">
    <property type="entry name" value="BASICPTASE"/>
</dbReference>
<feature type="domain" description="VWFA" evidence="15">
    <location>
        <begin position="854"/>
        <end position="1026"/>
    </location>
</feature>
<feature type="region of interest" description="Disordered" evidence="13">
    <location>
        <begin position="2989"/>
        <end position="3008"/>
    </location>
</feature>
<dbReference type="Ensembl" id="ENSGMOT00000077026.1">
    <property type="protein sequence ID" value="ENSGMOP00000035600.1"/>
    <property type="gene ID" value="ENSGMOG00000000721.2"/>
</dbReference>
<dbReference type="CDD" id="cd22629">
    <property type="entry name" value="Kunitz_collagen_alpha3_VI"/>
    <property type="match status" value="1"/>
</dbReference>
<dbReference type="CDD" id="cd01450">
    <property type="entry name" value="vWFA_subfamily_ECM"/>
    <property type="match status" value="2"/>
</dbReference>
<proteinExistence type="inferred from homology"/>
<evidence type="ECO:0000259" key="17">
    <source>
        <dbReference type="PROSITE" id="PS50853"/>
    </source>
</evidence>
<dbReference type="SMART" id="SM00327">
    <property type="entry name" value="VWA"/>
    <property type="match status" value="12"/>
</dbReference>
<feature type="compositionally biased region" description="Basic and acidic residues" evidence="13">
    <location>
        <begin position="2884"/>
        <end position="2905"/>
    </location>
</feature>
<dbReference type="FunFam" id="3.40.50.410:FF:000021">
    <property type="entry name" value="Collagen, type VI, alpha 3"/>
    <property type="match status" value="1"/>
</dbReference>
<feature type="domain" description="VWFA" evidence="15">
    <location>
        <begin position="2427"/>
        <end position="2568"/>
    </location>
</feature>
<organism evidence="18 19">
    <name type="scientific">Gadus morhua</name>
    <name type="common">Atlantic cod</name>
    <dbReference type="NCBI Taxonomy" id="8049"/>
    <lineage>
        <taxon>Eukaryota</taxon>
        <taxon>Metazoa</taxon>
        <taxon>Chordata</taxon>
        <taxon>Craniata</taxon>
        <taxon>Vertebrata</taxon>
        <taxon>Euteleostomi</taxon>
        <taxon>Actinopterygii</taxon>
        <taxon>Neopterygii</taxon>
        <taxon>Teleostei</taxon>
        <taxon>Neoteleostei</taxon>
        <taxon>Acanthomorphata</taxon>
        <taxon>Zeiogadaria</taxon>
        <taxon>Gadariae</taxon>
        <taxon>Gadiformes</taxon>
        <taxon>Gadoidei</taxon>
        <taxon>Gadidae</taxon>
        <taxon>Gadus</taxon>
    </lineage>
</organism>
<reference evidence="18" key="2">
    <citation type="submission" date="2025-09" db="UniProtKB">
        <authorList>
            <consortium name="Ensembl"/>
        </authorList>
    </citation>
    <scope>IDENTIFICATION</scope>
</reference>
<feature type="domain" description="VWFA" evidence="15">
    <location>
        <begin position="447"/>
        <end position="622"/>
    </location>
</feature>
<feature type="domain" description="VWFA" evidence="15">
    <location>
        <begin position="649"/>
        <end position="822"/>
    </location>
</feature>
<dbReference type="InterPro" id="IPR036880">
    <property type="entry name" value="Kunitz_BPTI_sf"/>
</dbReference>
<dbReference type="Pfam" id="PF00041">
    <property type="entry name" value="fn3"/>
    <property type="match status" value="1"/>
</dbReference>
<dbReference type="PROSITE" id="PS00280">
    <property type="entry name" value="BPTI_KUNITZ_1"/>
    <property type="match status" value="2"/>
</dbReference>
<dbReference type="PROSITE" id="PS50234">
    <property type="entry name" value="VWFA"/>
    <property type="match status" value="11"/>
</dbReference>
<feature type="signal peptide" evidence="14">
    <location>
        <begin position="1"/>
        <end position="26"/>
    </location>
</feature>
<dbReference type="CDD" id="cd22635">
    <property type="entry name" value="Kunitz_papilin"/>
    <property type="match status" value="1"/>
</dbReference>
<dbReference type="Pfam" id="PF00014">
    <property type="entry name" value="Kunitz_BPTI"/>
    <property type="match status" value="2"/>
</dbReference>
<sequence length="3221" mass="346487">MGRHLLLPLCALLGVLLAGSLHKTEAQEDCAQGLPADVYFLVDSSWSMGQQNFEHVKHFLLGVIKALHERAGDSFQYALVQYSATPHTQFKLNTYAAAEDAMEHVAAMRYRGGGTRTGLGLDFLIRAHMTTTSGSRAGGGVSQLVVVLTDGRSQDDVSEPARVLHLAGVEVFAVGVQGAAEWELKEMASRPADSHVLSVDSFVALRDITQDLVAGICGAVSQALGAPVGMEARDVSAGGTAQESADLVLLIDGSKNVGAANFPRVRDLALRIIEGLDVGRDTIRVAVALYSTDPEVQFYLNSYESKAAVQDAVKGLSFTGGEEANLGAALAEVSESLLSQTSGGRAEEGVPQAVVVISAGPSTDDTSVGDRALKKANVITFGLAIGGTTVAELESVASDKSFVLEAPDFQTAASMGDQLRPYIVGVAQRTIVVQNEFTEAIAVGRRDIVFLLDSTMGATIINSMREFIKRFVDTIPIGPDDVQIGVAQFSNVGRREIDLNSYGTRDELSAALGRIKPKAGQTVNIGAALDFVRTNMFQPDKGSRIRQGVPQLLLVLTSKRSSDSVDGPAQALQQMGVLTLAAGSKAADEAELRRIAFDDSLVFMMKDFRFLVRNPKSVISPLSTLSGVVVTEGPELEITTVQTSKVIRDIVFLVDSSSYVGNQNLPYVRQFITNVVNQLDVRPERVQIGLMQFSEHPKIEFYLNTYQNKEDVLDRISQMSVTGGNVLNTGAAMNYALSNMFQSSSGSRRSQNVPQALVLITGGPYQDEVAKVADRLALAGVLTYTVSTGHADPNLLRSVAFVPDLAFHTESFADMPQLAEQIYPPLITVVGDTDVTETTEIPEVPSDPTSAERDVAFLIDGSDNVQDDFPYIKDFILKVIQPLDIARDRVRISVVQHSETPTSVFYLNTYQTKDEVIRAVNEMRIAGGRSLNTGSALKFMKETILSESNGSRARRNVPQFLIVLTGGRSRDNVKDSAVALKTGGVVPFGVGVKDADMRQIQDISHNPSFAFKVKEFSELSTVQQKLNNYVSLPKEQLQVVLEQASSLGPKKDVVFLVDGSSSVGREFPIIQEFMRRVVENLNVGENQIRIGVVQYGDSPNADMYLNTHATKEGVLNGIKGVRQRGGSQRNLGQALEFVNRDFLTAARGSRKQEGVPQFVIVVSSGSSTDDVIGAASTLKRSGVLPFSIGTRDVSSHELKAVAYVPNFALVVDDLPGLYTVQNSLITTLTELSDDDLAAMQPVYPTRDVTTITTHGDKRDVVFLVDGSTATRSEFKSIREMIKRVIDKLDVGLDNVRISVVQYSDDPHMEFLLNQYSTKEEVRQAVARLQSRGGSQLNTGRALDWVSKHIYQRSAGSRIEEAVPQFLILVTGGKSTDDVTRPAHQLKSSMVAPIAIGSRNADANELRTIALKQELTYTVDSFQQLPSVEQQFFASVNTMTHDDISTIIDRERKVKTILNLGRKDIVFLVDGSDNTGAMGLAHIRDFILRTIQQLDVQSDQVRIAVVQYADRAQREFSLNTYGNKPDVLNAVKRLRLMGGRSSDLAQAIEYVIRNELISSTGMRHAGASQHLVVLTGGRSPTDVSLYGPLLKSSRVNCIGVGAGGADTRQLQQIATSPEDVIQVSSFPGLPGADDKFIARLSGDPFPETPTDIEETSEGLPKPKEADIVFLVDSSLNVGKDNFKTVIEFIYNLVDLFYNERDKLQIGMAHYATDVTNDFYLNTYPNRDDVINAIGSVEYKGGRRINTGAAIRHVQDNHFTTARGSRKDQGVPQVLLVLTGGRSSDDSKAAALALKASGVRVYAVGVGDMMDELENLASQSHTIARASRFEGLSELNEQILETLDDEVTGVKLCNSVVEASKACNVEVLVGFDVGAQNIFSAQTNLQSKMGAILQRITKMASISCSSGQLPSVQVGVLAMDSNGQATQLDFTDDADVLFEAFKGLRSRGPFVLNAQTISGYTSRFKSRNENVVKVVIHLTDGLDAPYAEMKRKTEELQQSGVNSFIVVGLERVPKFEEALLLEFGRGFRYTRPLRVNVMDLDYELAEELDNIAERECCAVPCKCTGTRGDRGSVGVPGPKGGPGGVGGPGHPGDEGGPGERGPPGVNGTQGFQGCPGQRGVKGSRGYSGEKGEFGELGLDGINGEEGLSGVAGPPGGSGSPGRRGPKGTKGQAGDTGDMGIRGDPGITGRDNREAGPKGDPGDVGPVGEPGEDGKRGGAGEPGRGGSDGRRGSAGQPGAPGKPGAEGVGGEPGIGGSRGISGPIGVPGQNGEEGNPGPRGPGGDPGKLGEKGRRGALSRKGEPGDPGPKGVVGPLGPRGEPGEDGRDGFGVLGSKGRKGDEGFPGFPGPKGAGGGAGVEGGPGPKGNSGQRGVSGDLGPSGQKGEGGYSGPYGEKGPRGPGVVQCDLVKKIRDNCPCCYGKQECPLYPTELAFAMDVSDGVGRPAFNNMRNVVLRLVRDITIAESNCPRGARVALTLYNNEVTTEVRFADALKKRALLQRIEGLQALATRKQRVLENAMNFLAQSTFKRVRSGFLMRKVAVFFVNGPIKDGRPISTAALRLYDAGIASVFLVNREDRVLSRALQVNNTALAQVLVLPPAGSAQFNSVFQKIMSCHVCLDSCAPDQMCDYVPPTSSRDRRSSTTDVDIDMAFLVDSSETTYPSVFTEIKRYISHIVEHLEVSSEPTTSVHQARVAVVQQAPYEFLRNHSGAAIRTDIGLTEHRSSQDIVNFLLEKTPQLEGSRALAAAMEQTVEQVLELVPLQRARKVLMLFVTGSVEEHEDALVRVATEVKCKGYFLVILGVGGGLSAGDAKVLSRMASEPSDVFFKRIQSISHFYDKHIQTFGELLPKYISIENAFYMSPEVSRNCTWFVNDQPFKNPFKSSQSDETYKKEHDHQQTAHQRKHEDSAELHATNITSSGLKLRWAPADPKLSAYFQVVVTRLRDHFLVVKTNVSDTEFSLQNLESSQTYHAVVTAHTAAGLVTSTHKGILTTKSAEPKPASPIMDSDMVNTPLDKPETVTGLTDPCSLDYDPGMPCKDYQAKWFFDRKNGICTQFWYGGCGGNENRFGTEALCLSSCPSTVSEQQQAEPAQIISAPGEQVAILPSLTAEIDTPIATAAQVEPSISARVLVESSPSAAKPVEELLPSPADPVATTVVDVCQLPKEEGACAKFVLKWHYDTLSKSCTRFWYGGCGGNRNRFDTFVECQKTCGKPALKPRMNVAIRT</sequence>
<dbReference type="InterPro" id="IPR002223">
    <property type="entry name" value="Kunitz_BPTI"/>
</dbReference>
<keyword evidence="10" id="KW-0379">Hydroxylation</keyword>
<feature type="domain" description="Fibronectin type-III" evidence="17">
    <location>
        <begin position="2903"/>
        <end position="2992"/>
    </location>
</feature>
<dbReference type="FunFam" id="3.40.50.410:FF:000016">
    <property type="entry name" value="Collagen type VI alpha 3 chain"/>
    <property type="match status" value="1"/>
</dbReference>
<feature type="domain" description="BPTI/Kunitz inhibitor" evidence="16">
    <location>
        <begin position="3023"/>
        <end position="3074"/>
    </location>
</feature>
<dbReference type="GO" id="GO:0007155">
    <property type="term" value="P:cell adhesion"/>
    <property type="evidence" value="ECO:0007669"/>
    <property type="project" value="UniProtKB-KW"/>
</dbReference>
<dbReference type="InterPro" id="IPR020901">
    <property type="entry name" value="Prtase_inh_Kunz-CS"/>
</dbReference>
<evidence type="ECO:0000256" key="10">
    <source>
        <dbReference type="ARBA" id="ARBA00023278"/>
    </source>
</evidence>
<keyword evidence="4 14" id="KW-0732">Signal</keyword>
<dbReference type="FunFam" id="4.10.410.10:FF:000040">
    <property type="entry name" value="Serine protease inhibitor, putative"/>
    <property type="match status" value="1"/>
</dbReference>
<dbReference type="Gene3D" id="4.10.410.10">
    <property type="entry name" value="Pancreatic trypsin inhibitor Kunitz domain"/>
    <property type="match status" value="2"/>
</dbReference>
<evidence type="ECO:0000256" key="14">
    <source>
        <dbReference type="SAM" id="SignalP"/>
    </source>
</evidence>